<evidence type="ECO:0000256" key="4">
    <source>
        <dbReference type="ARBA" id="ARBA00022723"/>
    </source>
</evidence>
<keyword evidence="7 8" id="KW-0378">Hydrolase</keyword>
<comment type="similarity">
    <text evidence="2 8">Belongs to the 5'-nucleotidase family.</text>
</comment>
<dbReference type="SUPFAM" id="SSF55816">
    <property type="entry name" value="5'-nucleotidase (syn. UDP-sugar hydrolase), C-terminal domain"/>
    <property type="match status" value="1"/>
</dbReference>
<dbReference type="InterPro" id="IPR006146">
    <property type="entry name" value="5'-Nucleotdase_CS"/>
</dbReference>
<comment type="catalytic activity">
    <reaction evidence="1">
        <text>a ribonucleoside 5'-phosphate + H2O = a ribonucleoside + phosphate</text>
        <dbReference type="Rhea" id="RHEA:12484"/>
        <dbReference type="ChEBI" id="CHEBI:15377"/>
        <dbReference type="ChEBI" id="CHEBI:18254"/>
        <dbReference type="ChEBI" id="CHEBI:43474"/>
        <dbReference type="ChEBI" id="CHEBI:58043"/>
        <dbReference type="EC" id="3.1.3.5"/>
    </reaction>
</comment>
<name>A0AA36B7A7_OCTVU</name>
<accession>A0AA36B7A7</accession>
<dbReference type="GO" id="GO:0008253">
    <property type="term" value="F:5'-nucleotidase activity"/>
    <property type="evidence" value="ECO:0007669"/>
    <property type="project" value="UniProtKB-EC"/>
</dbReference>
<gene>
    <name evidence="11" type="ORF">OCTVUL_1B017309</name>
</gene>
<dbReference type="CDD" id="cd07409">
    <property type="entry name" value="MPP_CD73_N"/>
    <property type="match status" value="1"/>
</dbReference>
<dbReference type="PANTHER" id="PTHR11575:SF24">
    <property type="entry name" value="5'-NUCLEOTIDASE"/>
    <property type="match status" value="1"/>
</dbReference>
<evidence type="ECO:0000256" key="3">
    <source>
        <dbReference type="ARBA" id="ARBA00012643"/>
    </source>
</evidence>
<evidence type="ECO:0000256" key="7">
    <source>
        <dbReference type="ARBA" id="ARBA00022801"/>
    </source>
</evidence>
<dbReference type="EMBL" id="OX597823">
    <property type="protein sequence ID" value="CAI9728728.1"/>
    <property type="molecule type" value="Genomic_DNA"/>
</dbReference>
<dbReference type="GO" id="GO:0005886">
    <property type="term" value="C:plasma membrane"/>
    <property type="evidence" value="ECO:0007669"/>
    <property type="project" value="TreeGrafter"/>
</dbReference>
<feature type="domain" description="5'-Nucleotidase C-terminal" evidence="10">
    <location>
        <begin position="350"/>
        <end position="519"/>
    </location>
</feature>
<reference evidence="11" key="1">
    <citation type="submission" date="2023-08" db="EMBL/GenBank/DDBJ databases">
        <authorList>
            <person name="Alioto T."/>
            <person name="Alioto T."/>
            <person name="Gomez Garrido J."/>
        </authorList>
    </citation>
    <scope>NUCLEOTIDE SEQUENCE</scope>
</reference>
<proteinExistence type="inferred from homology"/>
<dbReference type="InterPro" id="IPR036907">
    <property type="entry name" value="5'-Nucleotdase_C_sf"/>
</dbReference>
<sequence length="596" mass="66508">MSPFCCESQTSKLLQQLGSLYILTLTIQAVLSTNSTSSQNLTILHTNDFHSKFEQLNKYSSLCKQKDIDAGRCYGGIARIATKVREIRRQDPNVLLLDAGDQFQGSFWFHQFKGYASAYFMNDIKYDAMCLGNHEFDDEISGLGPFLKNVTFPVVCANINVTGIDEMQPVVKRTKLDVGGYQVGIVGYITVTTEYISKTDPVVFLDEVESVRQQVKELQKEGVNRIIALGHAGIEMDKKIAREVEGVDIVIGGHTNTFLYNGDPPSIEKPEGSYPEVITRKDGEKVLVVQEFAYGKYLGRLKVEFDSQGRVKSWSGNPILLNNSVEQDPDILLKMEPFQKKMAKLMKTLVGQSSVLLLGSKECRTAECNLGNLIADSMVFWYIHSSGEDSWSSSAISLINGGSVRSAIEPGNITYVQIAEALPFQNSIDIIEATGKLLLDILEHSVKDYDSKNGKFLQVSGIKVIYDLAKPNGQRIVSVKVRCAKCLVPTYENLHLEKIYKIGLSDFLINGGDGYSMIKNNIKHRIITGMDQSEMLIRYLKHYSPVFNGIEGRITLKNETTIVDDSGATTNRRLNIKNWMMIIISVALTMLHESLN</sequence>
<dbReference type="Proteomes" id="UP001162480">
    <property type="component" value="Chromosome 10"/>
</dbReference>
<evidence type="ECO:0000256" key="8">
    <source>
        <dbReference type="RuleBase" id="RU362119"/>
    </source>
</evidence>
<evidence type="ECO:0000259" key="10">
    <source>
        <dbReference type="Pfam" id="PF02872"/>
    </source>
</evidence>
<evidence type="ECO:0000256" key="2">
    <source>
        <dbReference type="ARBA" id="ARBA00006654"/>
    </source>
</evidence>
<dbReference type="PANTHER" id="PTHR11575">
    <property type="entry name" value="5'-NUCLEOTIDASE-RELATED"/>
    <property type="match status" value="1"/>
</dbReference>
<dbReference type="FunFam" id="3.90.780.10:FF:000001">
    <property type="entry name" value="NT5E isoform 3"/>
    <property type="match status" value="1"/>
</dbReference>
<dbReference type="GO" id="GO:0046872">
    <property type="term" value="F:metal ion binding"/>
    <property type="evidence" value="ECO:0007669"/>
    <property type="project" value="UniProtKB-KW"/>
</dbReference>
<keyword evidence="4" id="KW-0479">Metal-binding</keyword>
<dbReference type="PROSITE" id="PS00785">
    <property type="entry name" value="5_NUCLEOTIDASE_1"/>
    <property type="match status" value="1"/>
</dbReference>
<dbReference type="EC" id="3.1.3.5" evidence="3"/>
<evidence type="ECO:0000256" key="1">
    <source>
        <dbReference type="ARBA" id="ARBA00000815"/>
    </source>
</evidence>
<keyword evidence="5" id="KW-0732">Signal</keyword>
<dbReference type="Gene3D" id="3.90.780.10">
    <property type="entry name" value="5'-Nucleotidase, C-terminal domain"/>
    <property type="match status" value="1"/>
</dbReference>
<dbReference type="InterPro" id="IPR029052">
    <property type="entry name" value="Metallo-depent_PP-like"/>
</dbReference>
<keyword evidence="6 8" id="KW-0547">Nucleotide-binding</keyword>
<dbReference type="FunFam" id="3.60.21.10:FF:000020">
    <property type="entry name" value="NT5E isoform 4"/>
    <property type="match status" value="1"/>
</dbReference>
<evidence type="ECO:0000259" key="9">
    <source>
        <dbReference type="Pfam" id="PF00149"/>
    </source>
</evidence>
<evidence type="ECO:0000313" key="11">
    <source>
        <dbReference type="EMBL" id="CAI9728728.1"/>
    </source>
</evidence>
<dbReference type="Pfam" id="PF02872">
    <property type="entry name" value="5_nucleotid_C"/>
    <property type="match status" value="1"/>
</dbReference>
<organism evidence="11 12">
    <name type="scientific">Octopus vulgaris</name>
    <name type="common">Common octopus</name>
    <dbReference type="NCBI Taxonomy" id="6645"/>
    <lineage>
        <taxon>Eukaryota</taxon>
        <taxon>Metazoa</taxon>
        <taxon>Spiralia</taxon>
        <taxon>Lophotrochozoa</taxon>
        <taxon>Mollusca</taxon>
        <taxon>Cephalopoda</taxon>
        <taxon>Coleoidea</taxon>
        <taxon>Octopodiformes</taxon>
        <taxon>Octopoda</taxon>
        <taxon>Incirrata</taxon>
        <taxon>Octopodidae</taxon>
        <taxon>Octopus</taxon>
    </lineage>
</organism>
<dbReference type="Gene3D" id="3.60.21.10">
    <property type="match status" value="1"/>
</dbReference>
<dbReference type="GO" id="GO:0000166">
    <property type="term" value="F:nucleotide binding"/>
    <property type="evidence" value="ECO:0007669"/>
    <property type="project" value="UniProtKB-KW"/>
</dbReference>
<evidence type="ECO:0000313" key="12">
    <source>
        <dbReference type="Proteomes" id="UP001162480"/>
    </source>
</evidence>
<dbReference type="InterPro" id="IPR006179">
    <property type="entry name" value="5_nucleotidase/apyrase"/>
</dbReference>
<dbReference type="GO" id="GO:0006196">
    <property type="term" value="P:AMP catabolic process"/>
    <property type="evidence" value="ECO:0007669"/>
    <property type="project" value="TreeGrafter"/>
</dbReference>
<dbReference type="Pfam" id="PF00149">
    <property type="entry name" value="Metallophos"/>
    <property type="match status" value="1"/>
</dbReference>
<dbReference type="SUPFAM" id="SSF56300">
    <property type="entry name" value="Metallo-dependent phosphatases"/>
    <property type="match status" value="1"/>
</dbReference>
<dbReference type="InterPro" id="IPR004843">
    <property type="entry name" value="Calcineurin-like_PHP"/>
</dbReference>
<keyword evidence="12" id="KW-1185">Reference proteome</keyword>
<dbReference type="InterPro" id="IPR008334">
    <property type="entry name" value="5'-Nucleotdase_C"/>
</dbReference>
<dbReference type="PROSITE" id="PS00786">
    <property type="entry name" value="5_NUCLEOTIDASE_2"/>
    <property type="match status" value="1"/>
</dbReference>
<feature type="domain" description="Calcineurin-like phosphoesterase" evidence="9">
    <location>
        <begin position="42"/>
        <end position="255"/>
    </location>
</feature>
<evidence type="ECO:0000256" key="6">
    <source>
        <dbReference type="ARBA" id="ARBA00022741"/>
    </source>
</evidence>
<dbReference type="AlphaFoldDB" id="A0AA36B7A7"/>
<protein>
    <recommendedName>
        <fullName evidence="3">5'-nucleotidase</fullName>
        <ecNumber evidence="3">3.1.3.5</ecNumber>
    </recommendedName>
</protein>
<evidence type="ECO:0000256" key="5">
    <source>
        <dbReference type="ARBA" id="ARBA00022729"/>
    </source>
</evidence>
<dbReference type="PRINTS" id="PR01607">
    <property type="entry name" value="APYRASEFAMLY"/>
</dbReference>